<comment type="caution">
    <text evidence="3">The sequence shown here is derived from an EMBL/GenBank/DDBJ whole genome shotgun (WGS) entry which is preliminary data.</text>
</comment>
<sequence>MSDLPTPGTAPGDRDGGPAAPWPPLPEWQQPAPAHTWQAPESSGPPAPPSTPDGPAHLPAGPAPAPITPEPAAPASVPGAPLGAGRGMPPSTAGLGLPPVLPEPSLPLKRPRRWLPLLLAIVVVGGSALGMLGYLGWKIGPLAFAVGLSAALLPVPVLVAAFLWLDRYEPEPPRLLVISFLWGAFPATLLALGVNSFFSGWLNVVTLPDAVVATVVAPFIEELGKAAFPLWILWRRRRELSGITDGIVYCGLSGVGFAMVENILYLGGHGFYSGNEQWGPYSGAQLVFGMFLVRILMSGFAHPLFTSMTGIGIGIAARSASSWVRWCAPVGGLLLAMTLHGSWNLMATLAAEISPYFFLYGYIAVMVPVFLSMIGVALWVRAREGRLALQVLPAYATAGWLTPPEVAAMGTLSRRHAARVWARRVAGDPGRKAMKEFQFAATRLALVRDGMNRGLDENPVDRDRSIAEERELLQVLSTTRAVFVGRDPQVPPAFFDGAAYRMTFPDGVTRTVPVPAEPVVPVPVLLPPPAPAYPAYPPMPGYPYPPQPYYPPQAV</sequence>
<keyword evidence="2" id="KW-0812">Transmembrane</keyword>
<dbReference type="AlphaFoldDB" id="A0A8J3K101"/>
<feature type="compositionally biased region" description="Pro residues" evidence="1">
    <location>
        <begin position="61"/>
        <end position="72"/>
    </location>
</feature>
<feature type="transmembrane region" description="Helical" evidence="2">
    <location>
        <begin position="357"/>
        <end position="380"/>
    </location>
</feature>
<feature type="compositionally biased region" description="Pro residues" evidence="1">
    <location>
        <begin position="43"/>
        <end position="52"/>
    </location>
</feature>
<keyword evidence="4" id="KW-1185">Reference proteome</keyword>
<feature type="transmembrane region" description="Helical" evidence="2">
    <location>
        <begin position="143"/>
        <end position="165"/>
    </location>
</feature>
<evidence type="ECO:0000313" key="4">
    <source>
        <dbReference type="Proteomes" id="UP000619293"/>
    </source>
</evidence>
<proteinExistence type="predicted"/>
<feature type="transmembrane region" description="Helical" evidence="2">
    <location>
        <begin position="177"/>
        <end position="198"/>
    </location>
</feature>
<dbReference type="Pfam" id="PF13367">
    <property type="entry name" value="PrsW-protease"/>
    <property type="match status" value="1"/>
</dbReference>
<dbReference type="GO" id="GO:0008233">
    <property type="term" value="F:peptidase activity"/>
    <property type="evidence" value="ECO:0007669"/>
    <property type="project" value="InterPro"/>
</dbReference>
<dbReference type="PANTHER" id="PTHR36844">
    <property type="entry name" value="PROTEASE PRSW"/>
    <property type="match status" value="1"/>
</dbReference>
<organism evidence="3 4">
    <name type="scientific">Catellatospora chokoriensis</name>
    <dbReference type="NCBI Taxonomy" id="310353"/>
    <lineage>
        <taxon>Bacteria</taxon>
        <taxon>Bacillati</taxon>
        <taxon>Actinomycetota</taxon>
        <taxon>Actinomycetes</taxon>
        <taxon>Micromonosporales</taxon>
        <taxon>Micromonosporaceae</taxon>
        <taxon>Catellatospora</taxon>
    </lineage>
</organism>
<keyword evidence="2" id="KW-0472">Membrane</keyword>
<dbReference type="PANTHER" id="PTHR36844:SF1">
    <property type="entry name" value="PROTEASE PRSW"/>
    <property type="match status" value="1"/>
</dbReference>
<feature type="transmembrane region" description="Helical" evidence="2">
    <location>
        <begin position="210"/>
        <end position="234"/>
    </location>
</feature>
<name>A0A8J3K101_9ACTN</name>
<feature type="region of interest" description="Disordered" evidence="1">
    <location>
        <begin position="1"/>
        <end position="96"/>
    </location>
</feature>
<evidence type="ECO:0000313" key="3">
    <source>
        <dbReference type="EMBL" id="GIF92084.1"/>
    </source>
</evidence>
<protein>
    <recommendedName>
        <fullName evidence="5">Membrane proteinase PrsW, cleaves anti-sigma factor RsiW, M82 family</fullName>
    </recommendedName>
</protein>
<keyword evidence="2" id="KW-1133">Transmembrane helix</keyword>
<gene>
    <name evidence="3" type="ORF">Cch02nite_55280</name>
</gene>
<reference evidence="3 4" key="1">
    <citation type="submission" date="2021-01" db="EMBL/GenBank/DDBJ databases">
        <title>Whole genome shotgun sequence of Catellatospora chokoriensis NBRC 107358.</title>
        <authorList>
            <person name="Komaki H."/>
            <person name="Tamura T."/>
        </authorList>
    </citation>
    <scope>NUCLEOTIDE SEQUENCE [LARGE SCALE GENOMIC DNA]</scope>
    <source>
        <strain evidence="3 4">NBRC 107358</strain>
    </source>
</reference>
<dbReference type="InterPro" id="IPR026898">
    <property type="entry name" value="PrsW"/>
</dbReference>
<feature type="transmembrane region" description="Helical" evidence="2">
    <location>
        <begin position="114"/>
        <end position="137"/>
    </location>
</feature>
<feature type="transmembrane region" description="Helical" evidence="2">
    <location>
        <begin position="326"/>
        <end position="345"/>
    </location>
</feature>
<dbReference type="EMBL" id="BONG01000040">
    <property type="protein sequence ID" value="GIF92084.1"/>
    <property type="molecule type" value="Genomic_DNA"/>
</dbReference>
<evidence type="ECO:0000256" key="1">
    <source>
        <dbReference type="SAM" id="MobiDB-lite"/>
    </source>
</evidence>
<evidence type="ECO:0000256" key="2">
    <source>
        <dbReference type="SAM" id="Phobius"/>
    </source>
</evidence>
<accession>A0A8J3K101</accession>
<feature type="transmembrane region" description="Helical" evidence="2">
    <location>
        <begin position="246"/>
        <end position="266"/>
    </location>
</feature>
<evidence type="ECO:0008006" key="5">
    <source>
        <dbReference type="Google" id="ProtNLM"/>
    </source>
</evidence>
<dbReference type="Proteomes" id="UP000619293">
    <property type="component" value="Unassembled WGS sequence"/>
</dbReference>
<feature type="transmembrane region" description="Helical" evidence="2">
    <location>
        <begin position="286"/>
        <end position="305"/>
    </location>
</feature>
<dbReference type="RefSeq" id="WP_239120796.1">
    <property type="nucleotide sequence ID" value="NZ_BAAALB010000029.1"/>
</dbReference>